<sequence>MSRNRFEELLSNLHFANNETIVQNNRLGKVLPLVDILMVNYQKVFSPGKDIIVDETMVPWRGRLVFRQYIQTKSHKYGVKLFKLCSTKGYTWSLKIYSGRDTGGKRKVGIAESVCTELADKLLKEGRTLFVDNFYTSYELALKFLNSKTHVVGTIQRNKKNMPSCVMSYPLKKGEMVAREDPNGIVVLKWRDVRDVTILSTKNPPIMTPSSNSSWRGRPTKMKPLAISEYNIGKSGIDRSDQMVSYATNIRKTIKWYRKLAIYLLLGTTIVNAQYSTQKKKTVSPLGDPQKSAREACKKDVRTLLQKEKKMVERQQARKNLKKTTYCLNCLKSPQMCLDCFNEFHAT</sequence>
<protein>
    <submittedName>
        <fullName evidence="3">PiggyBac transposable element-derived protein 4-like</fullName>
    </submittedName>
</protein>
<dbReference type="Proteomes" id="UP000694924">
    <property type="component" value="Unplaced"/>
</dbReference>
<dbReference type="PANTHER" id="PTHR46599">
    <property type="entry name" value="PIGGYBAC TRANSPOSABLE ELEMENT-DERIVED PROTEIN 4"/>
    <property type="match status" value="1"/>
</dbReference>
<keyword evidence="2" id="KW-1185">Reference proteome</keyword>
<dbReference type="InterPro" id="IPR029526">
    <property type="entry name" value="PGBD"/>
</dbReference>
<proteinExistence type="predicted"/>
<evidence type="ECO:0000313" key="2">
    <source>
        <dbReference type="Proteomes" id="UP000694924"/>
    </source>
</evidence>
<evidence type="ECO:0000259" key="1">
    <source>
        <dbReference type="Pfam" id="PF13843"/>
    </source>
</evidence>
<name>A0ABM1JB43_POLDO</name>
<evidence type="ECO:0000313" key="3">
    <source>
        <dbReference type="RefSeq" id="XP_015189681.1"/>
    </source>
</evidence>
<dbReference type="GeneID" id="107073506"/>
<accession>A0ABM1JB43</accession>
<reference evidence="3" key="1">
    <citation type="submission" date="2025-08" db="UniProtKB">
        <authorList>
            <consortium name="RefSeq"/>
        </authorList>
    </citation>
    <scope>IDENTIFICATION</scope>
    <source>
        <tissue evidence="3">Whole body</tissue>
    </source>
</reference>
<gene>
    <name evidence="3" type="primary">LOC107073506</name>
</gene>
<dbReference type="PANTHER" id="PTHR46599:SF3">
    <property type="entry name" value="PIGGYBAC TRANSPOSABLE ELEMENT-DERIVED PROTEIN 4"/>
    <property type="match status" value="1"/>
</dbReference>
<feature type="domain" description="PiggyBac transposable element-derived protein" evidence="1">
    <location>
        <begin position="1"/>
        <end position="273"/>
    </location>
</feature>
<organism evidence="2 3">
    <name type="scientific">Polistes dominula</name>
    <name type="common">European paper wasp</name>
    <name type="synonym">Vespa dominula</name>
    <dbReference type="NCBI Taxonomy" id="743375"/>
    <lineage>
        <taxon>Eukaryota</taxon>
        <taxon>Metazoa</taxon>
        <taxon>Ecdysozoa</taxon>
        <taxon>Arthropoda</taxon>
        <taxon>Hexapoda</taxon>
        <taxon>Insecta</taxon>
        <taxon>Pterygota</taxon>
        <taxon>Neoptera</taxon>
        <taxon>Endopterygota</taxon>
        <taxon>Hymenoptera</taxon>
        <taxon>Apocrita</taxon>
        <taxon>Aculeata</taxon>
        <taxon>Vespoidea</taxon>
        <taxon>Vespidae</taxon>
        <taxon>Polistinae</taxon>
        <taxon>Polistini</taxon>
        <taxon>Polistes</taxon>
    </lineage>
</organism>
<dbReference type="Pfam" id="PF13843">
    <property type="entry name" value="DDE_Tnp_1_7"/>
    <property type="match status" value="1"/>
</dbReference>
<dbReference type="RefSeq" id="XP_015189681.1">
    <property type="nucleotide sequence ID" value="XM_015334195.1"/>
</dbReference>